<accession>A0ACD3AA22</accession>
<evidence type="ECO:0000313" key="1">
    <source>
        <dbReference type="EMBL" id="TFK62469.1"/>
    </source>
</evidence>
<name>A0ACD3AA22_9AGAR</name>
<dbReference type="EMBL" id="ML208579">
    <property type="protein sequence ID" value="TFK62469.1"/>
    <property type="molecule type" value="Genomic_DNA"/>
</dbReference>
<gene>
    <name evidence="1" type="ORF">BDN72DRAFT_390605</name>
</gene>
<protein>
    <submittedName>
        <fullName evidence="1">Uncharacterized protein</fullName>
    </submittedName>
</protein>
<reference evidence="1 2" key="1">
    <citation type="journal article" date="2019" name="Nat. Ecol. Evol.">
        <title>Megaphylogeny resolves global patterns of mushroom evolution.</title>
        <authorList>
            <person name="Varga T."/>
            <person name="Krizsan K."/>
            <person name="Foldi C."/>
            <person name="Dima B."/>
            <person name="Sanchez-Garcia M."/>
            <person name="Sanchez-Ramirez S."/>
            <person name="Szollosi G.J."/>
            <person name="Szarkandi J.G."/>
            <person name="Papp V."/>
            <person name="Albert L."/>
            <person name="Andreopoulos W."/>
            <person name="Angelini C."/>
            <person name="Antonin V."/>
            <person name="Barry K.W."/>
            <person name="Bougher N.L."/>
            <person name="Buchanan P."/>
            <person name="Buyck B."/>
            <person name="Bense V."/>
            <person name="Catcheside P."/>
            <person name="Chovatia M."/>
            <person name="Cooper J."/>
            <person name="Damon W."/>
            <person name="Desjardin D."/>
            <person name="Finy P."/>
            <person name="Geml J."/>
            <person name="Haridas S."/>
            <person name="Hughes K."/>
            <person name="Justo A."/>
            <person name="Karasinski D."/>
            <person name="Kautmanova I."/>
            <person name="Kiss B."/>
            <person name="Kocsube S."/>
            <person name="Kotiranta H."/>
            <person name="LaButti K.M."/>
            <person name="Lechner B.E."/>
            <person name="Liimatainen K."/>
            <person name="Lipzen A."/>
            <person name="Lukacs Z."/>
            <person name="Mihaltcheva S."/>
            <person name="Morgado L.N."/>
            <person name="Niskanen T."/>
            <person name="Noordeloos M.E."/>
            <person name="Ohm R.A."/>
            <person name="Ortiz-Santana B."/>
            <person name="Ovrebo C."/>
            <person name="Racz N."/>
            <person name="Riley R."/>
            <person name="Savchenko A."/>
            <person name="Shiryaev A."/>
            <person name="Soop K."/>
            <person name="Spirin V."/>
            <person name="Szebenyi C."/>
            <person name="Tomsovsky M."/>
            <person name="Tulloss R.E."/>
            <person name="Uehling J."/>
            <person name="Grigoriev I.V."/>
            <person name="Vagvolgyi C."/>
            <person name="Papp T."/>
            <person name="Martin F.M."/>
            <person name="Miettinen O."/>
            <person name="Hibbett D.S."/>
            <person name="Nagy L.G."/>
        </authorList>
    </citation>
    <scope>NUCLEOTIDE SEQUENCE [LARGE SCALE GENOMIC DNA]</scope>
    <source>
        <strain evidence="1 2">NL-1719</strain>
    </source>
</reference>
<sequence>MSLTPIIESPTTMEPEPSSSSTLKFHEPFSSTDVAVGELESRDSDAVSVVPPTHHYRNVKEKRRRSRRKPSHAHSSHHETADFTSSLAATGMATANPTLSAAQQAQLYPPPMMAVDSLNGVVNASGGSGRRPSGSTTSPTKTSLSRSPSNSRTNLRSPLTNGNTNKPTTSLAHHPSFSSISRRSACPKLAKAASFRRRGSAPTSVYSDGGASGPSDYHNDTLPDYYSGLDEGSSDEDDDFGFGADESDDEDDDEGDEDRRAHESSSGVRSRDEFEGVERYDEHAGPVLGPGGVNAPARLAASISAPGGSSSVGGIGNGIDRVEGPNVGGEGGARRGRSGAGFANNTLVTGFAVASKKRNADFHEVFPNIPAGDYLIEDYGCALQREILIQGRIYISENNICFHANIFGWITDLTIPISDIISLDKKMTAYVIPNAIQITTRQTKHTFASFLARDTTFDVIYNIWKLVKPEQVSGGSSPSLGAILRPILTTSPKGSLDSLSAASVADGGVIKNPKVTQCKCGLEGRHFPELAIESVVPGTPEKIYNLMFASEFLKDFLVEQKLTDIQISDWAPVAPESTLLARNMTYIRPLAGSLGPKQTKCEIRDEMEYCDWEDYVSMVSTTRTPDVPSGGVFSIKTRTCIMWASNVSSRVVVTTRLDWTGRSLLKGMIERLVIEGQKTYQLDLERAMRAYIQDHQAEFVPEGVDPSALQESLKSSGPSSPAPGTNGINAQSPGTASTSAGGRNAQRSTKGTIQLVRDAWDQWSSTTILCIVIVFLVFSNIWTLVRVESGGSGAVGHVGVRRDDDLLGGIPRGWLHEERERKEWARSVVTALWEELNRGGIRPSEPLAADAVQVGDLETWWKEVSELEKTLERAEDRMKVLKKSIRNVRA</sequence>
<evidence type="ECO:0000313" key="2">
    <source>
        <dbReference type="Proteomes" id="UP000308600"/>
    </source>
</evidence>
<proteinExistence type="predicted"/>
<organism evidence="1 2">
    <name type="scientific">Pluteus cervinus</name>
    <dbReference type="NCBI Taxonomy" id="181527"/>
    <lineage>
        <taxon>Eukaryota</taxon>
        <taxon>Fungi</taxon>
        <taxon>Dikarya</taxon>
        <taxon>Basidiomycota</taxon>
        <taxon>Agaricomycotina</taxon>
        <taxon>Agaricomycetes</taxon>
        <taxon>Agaricomycetidae</taxon>
        <taxon>Agaricales</taxon>
        <taxon>Pluteineae</taxon>
        <taxon>Pluteaceae</taxon>
        <taxon>Pluteus</taxon>
    </lineage>
</organism>
<dbReference type="Proteomes" id="UP000308600">
    <property type="component" value="Unassembled WGS sequence"/>
</dbReference>
<keyword evidence="2" id="KW-1185">Reference proteome</keyword>